<name>A0ABV3N3Z1_9GAMM</name>
<keyword evidence="3" id="KW-1185">Reference proteome</keyword>
<keyword evidence="1" id="KW-0812">Transmembrane</keyword>
<comment type="caution">
    <text evidence="2">The sequence shown here is derived from an EMBL/GenBank/DDBJ whole genome shotgun (WGS) entry which is preliminary data.</text>
</comment>
<evidence type="ECO:0008006" key="4">
    <source>
        <dbReference type="Google" id="ProtNLM"/>
    </source>
</evidence>
<dbReference type="EMBL" id="JBFKZN010000007">
    <property type="protein sequence ID" value="MEW5290532.1"/>
    <property type="molecule type" value="Genomic_DNA"/>
</dbReference>
<evidence type="ECO:0000256" key="1">
    <source>
        <dbReference type="SAM" id="Phobius"/>
    </source>
</evidence>
<reference evidence="2 3" key="1">
    <citation type="submission" date="2024-07" db="EMBL/GenBank/DDBJ databases">
        <authorList>
            <person name="Dulla G.F.J."/>
            <person name="Delorm J.G."/>
        </authorList>
    </citation>
    <scope>NUCLEOTIDE SEQUENCE [LARGE SCALE GENOMIC DNA]</scope>
    <source>
        <strain evidence="2 3">JGD 233</strain>
    </source>
</reference>
<accession>A0ABV3N3Z1</accession>
<proteinExistence type="predicted"/>
<dbReference type="RefSeq" id="WP_367168011.1">
    <property type="nucleotide sequence ID" value="NZ_JBFKZN010000007.1"/>
</dbReference>
<protein>
    <recommendedName>
        <fullName evidence="4">Phosphotransferase</fullName>
    </recommendedName>
</protein>
<evidence type="ECO:0000313" key="3">
    <source>
        <dbReference type="Proteomes" id="UP001554567"/>
    </source>
</evidence>
<feature type="transmembrane region" description="Helical" evidence="1">
    <location>
        <begin position="20"/>
        <end position="39"/>
    </location>
</feature>
<keyword evidence="1" id="KW-1133">Transmembrane helix</keyword>
<evidence type="ECO:0000313" key="2">
    <source>
        <dbReference type="EMBL" id="MEW5290532.1"/>
    </source>
</evidence>
<sequence length="71" mass="7807">MGLEAGGWWLVAGGWWLVAGGWWLVAGGWWLVAGGWWLVAGGWMDWPGHSLTVLTEGICINFSTLHQAERV</sequence>
<gene>
    <name evidence="2" type="ORF">ABW286_15295</name>
</gene>
<dbReference type="Proteomes" id="UP001554567">
    <property type="component" value="Unassembled WGS sequence"/>
</dbReference>
<organism evidence="2 3">
    <name type="scientific">Erwinia papayae</name>
    <dbReference type="NCBI Taxonomy" id="206499"/>
    <lineage>
        <taxon>Bacteria</taxon>
        <taxon>Pseudomonadati</taxon>
        <taxon>Pseudomonadota</taxon>
        <taxon>Gammaproteobacteria</taxon>
        <taxon>Enterobacterales</taxon>
        <taxon>Erwiniaceae</taxon>
        <taxon>Erwinia</taxon>
    </lineage>
</organism>
<keyword evidence="1" id="KW-0472">Membrane</keyword>